<feature type="region of interest" description="Disordered" evidence="4">
    <location>
        <begin position="1"/>
        <end position="20"/>
    </location>
</feature>
<dbReference type="InterPro" id="IPR012334">
    <property type="entry name" value="Pectin_lyas_fold"/>
</dbReference>
<dbReference type="Ensembl" id="ENSCCRT00000036425.2">
    <property type="protein sequence ID" value="ENSCCRP00000033609.1"/>
    <property type="gene ID" value="ENSCCRG00000017987.2"/>
</dbReference>
<dbReference type="InterPro" id="IPR039448">
    <property type="entry name" value="Beta_helix"/>
</dbReference>
<dbReference type="Pfam" id="PF13229">
    <property type="entry name" value="Beta_helix"/>
    <property type="match status" value="1"/>
</dbReference>
<evidence type="ECO:0000256" key="1">
    <source>
        <dbReference type="ARBA" id="ARBA00004186"/>
    </source>
</evidence>
<evidence type="ECO:0000259" key="5">
    <source>
        <dbReference type="Pfam" id="PF13229"/>
    </source>
</evidence>
<keyword evidence="3" id="KW-0206">Cytoskeleton</keyword>
<keyword evidence="2" id="KW-0963">Cytoplasm</keyword>
<protein>
    <submittedName>
        <fullName evidence="7">SHC SH2-domain binding protein 1</fullName>
    </submittedName>
</protein>
<accession>A0A8C1BMZ7</accession>
<feature type="region of interest" description="Disordered" evidence="4">
    <location>
        <begin position="63"/>
        <end position="104"/>
    </location>
</feature>
<dbReference type="PANTHER" id="PTHR14695:SF8">
    <property type="entry name" value="SHC SH2 DOMAIN-BINDING PROTEIN 1"/>
    <property type="match status" value="1"/>
</dbReference>
<dbReference type="GO" id="GO:0008543">
    <property type="term" value="P:fibroblast growth factor receptor signaling pathway"/>
    <property type="evidence" value="ECO:0007669"/>
    <property type="project" value="TreeGrafter"/>
</dbReference>
<dbReference type="SUPFAM" id="SSF51126">
    <property type="entry name" value="Pectin lyase-like"/>
    <property type="match status" value="1"/>
</dbReference>
<evidence type="ECO:0000256" key="4">
    <source>
        <dbReference type="SAM" id="MobiDB-lite"/>
    </source>
</evidence>
<keyword evidence="8" id="KW-1185">Reference proteome</keyword>
<evidence type="ECO:0000256" key="3">
    <source>
        <dbReference type="ARBA" id="ARBA00023212"/>
    </source>
</evidence>
<feature type="compositionally biased region" description="Acidic residues" evidence="4">
    <location>
        <begin position="64"/>
        <end position="76"/>
    </location>
</feature>
<name>A0A8C1BMZ7_CYPCA</name>
<reference evidence="7" key="1">
    <citation type="submission" date="2025-08" db="UniProtKB">
        <authorList>
            <consortium name="Ensembl"/>
        </authorList>
    </citation>
    <scope>IDENTIFICATION</scope>
</reference>
<dbReference type="Gene3D" id="2.160.20.10">
    <property type="entry name" value="Single-stranded right-handed beta-helix, Pectin lyase-like"/>
    <property type="match status" value="1"/>
</dbReference>
<organism evidence="7 8">
    <name type="scientific">Cyprinus carpio carpio</name>
    <dbReference type="NCBI Taxonomy" id="630221"/>
    <lineage>
        <taxon>Eukaryota</taxon>
        <taxon>Metazoa</taxon>
        <taxon>Chordata</taxon>
        <taxon>Craniata</taxon>
        <taxon>Vertebrata</taxon>
        <taxon>Euteleostomi</taxon>
        <taxon>Actinopterygii</taxon>
        <taxon>Neopterygii</taxon>
        <taxon>Teleostei</taxon>
        <taxon>Ostariophysi</taxon>
        <taxon>Cypriniformes</taxon>
        <taxon>Cyprinidae</taxon>
        <taxon>Cyprininae</taxon>
        <taxon>Cyprinus</taxon>
    </lineage>
</organism>
<reference evidence="7" key="2">
    <citation type="submission" date="2025-09" db="UniProtKB">
        <authorList>
            <consortium name="Ensembl"/>
        </authorList>
    </citation>
    <scope>IDENTIFICATION</scope>
</reference>
<dbReference type="OMA" id="TGWQALW"/>
<evidence type="ECO:0000256" key="2">
    <source>
        <dbReference type="ARBA" id="ARBA00022490"/>
    </source>
</evidence>
<evidence type="ECO:0000313" key="7">
    <source>
        <dbReference type="Ensembl" id="ENSCCRP00000033609.1"/>
    </source>
</evidence>
<dbReference type="InterPro" id="IPR045140">
    <property type="entry name" value="SHCBP1-like"/>
</dbReference>
<dbReference type="PANTHER" id="PTHR14695">
    <property type="entry name" value="SHC SH2-DOMAIN BINDING PROTEIN 1-RELATED"/>
    <property type="match status" value="1"/>
</dbReference>
<comment type="subcellular location">
    <subcellularLocation>
        <location evidence="1">Cytoplasm</location>
        <location evidence="1">Cytoskeleton</location>
        <location evidence="1">Spindle</location>
    </subcellularLocation>
</comment>
<dbReference type="InterPro" id="IPR057508">
    <property type="entry name" value="SHCBP-like_N"/>
</dbReference>
<dbReference type="GeneTree" id="ENSGT00940000166163"/>
<feature type="domain" description="Right handed beta helix" evidence="5">
    <location>
        <begin position="463"/>
        <end position="583"/>
    </location>
</feature>
<feature type="domain" description="SHC SH2" evidence="6">
    <location>
        <begin position="116"/>
        <end position="344"/>
    </location>
</feature>
<feature type="compositionally biased region" description="Basic and acidic residues" evidence="4">
    <location>
        <begin position="83"/>
        <end position="97"/>
    </location>
</feature>
<dbReference type="GO" id="GO:0005819">
    <property type="term" value="C:spindle"/>
    <property type="evidence" value="ECO:0007669"/>
    <property type="project" value="UniProtKB-SubCell"/>
</dbReference>
<sequence>MSGELVCSVPEELRNTEAEKSVETIIKQSSGDHAHNVTQQTEKNLWNEIRPNHSLGSKELFHTEEEDDDEDDDDDDSGTHYLNSDERPCTHLQRAERPGNGNLPDTFQTDHLLYYERFKAYQDYMLGDCKTSEVEAFTAEYLEKIVEPCDWQAIWHTDVFDVLVEVVEVNCKELKAKVELVLPMESESRGCDLTEESMKALLEATLHKVPLLELSVVYDESGDFDQTALALEHLRFFYKHIWRKWDEEDEDDDFDYFVRCVEPRLRLYYDILEDRVPAGLVAEYHSTLALCSEKFQEFSSLRSGLDSDSESEQDNVSMVEGLRLYEQLEALKRKLRIFENPLLRYVLGYKVNSGQQSCRAKGPRLAGGRVVHLVSASATVHQLQSLITDKLMPHYSSEEFEVQFHSDPVLAVNACFEGDVVIVCPGLYSITSSISIVDSIEVEGYGLPDEVVIEKRNKGDAFVESTGANVRLSNLKFIQHDAIEGVRQGKLEMENCVMQCETTGVIVRSAAQLGMNMCDLYGSKGAGVEIYPGSICSLVGNGIHHCKEGILIKDFADELDAMPKITMVNNVIHNNQGYGVILVKPVIVMKNSHRAQCRSVPLDIYTSFEAQLLHLDWNGVKSEADIDDDDDVPVIVVEEVCPAIKHGHSVSPDFAEGNDLIKQELVATSAKKHRLQKNRMKALGAMQADENLLSQEMFISIHGNQFKHNGKGSFGTFLY</sequence>
<proteinExistence type="predicted"/>
<dbReference type="AlphaFoldDB" id="A0A8C1BMZ7"/>
<dbReference type="Proteomes" id="UP001108240">
    <property type="component" value="Unplaced"/>
</dbReference>
<feature type="compositionally biased region" description="Basic and acidic residues" evidence="4">
    <location>
        <begin position="11"/>
        <end position="20"/>
    </location>
</feature>
<evidence type="ECO:0000259" key="6">
    <source>
        <dbReference type="Pfam" id="PF23762"/>
    </source>
</evidence>
<dbReference type="InterPro" id="IPR011050">
    <property type="entry name" value="Pectin_lyase_fold/virulence"/>
</dbReference>
<evidence type="ECO:0000313" key="8">
    <source>
        <dbReference type="Proteomes" id="UP001108240"/>
    </source>
</evidence>
<dbReference type="Pfam" id="PF23762">
    <property type="entry name" value="SHCBP_N"/>
    <property type="match status" value="1"/>
</dbReference>